<reference evidence="2 3" key="1">
    <citation type="submission" date="2019-05" db="EMBL/GenBank/DDBJ databases">
        <title>Another draft genome of Portunus trituberculatus and its Hox gene families provides insights of decapod evolution.</title>
        <authorList>
            <person name="Jeong J.-H."/>
            <person name="Song I."/>
            <person name="Kim S."/>
            <person name="Choi T."/>
            <person name="Kim D."/>
            <person name="Ryu S."/>
            <person name="Kim W."/>
        </authorList>
    </citation>
    <scope>NUCLEOTIDE SEQUENCE [LARGE SCALE GENOMIC DNA]</scope>
    <source>
        <tissue evidence="2">Muscle</tissue>
    </source>
</reference>
<evidence type="ECO:0000313" key="2">
    <source>
        <dbReference type="EMBL" id="MPC32404.1"/>
    </source>
</evidence>
<dbReference type="EMBL" id="VSRR010002619">
    <property type="protein sequence ID" value="MPC32404.1"/>
    <property type="molecule type" value="Genomic_DNA"/>
</dbReference>
<dbReference type="AlphaFoldDB" id="A0A5B7EIP4"/>
<dbReference type="Proteomes" id="UP000324222">
    <property type="component" value="Unassembled WGS sequence"/>
</dbReference>
<organism evidence="2 3">
    <name type="scientific">Portunus trituberculatus</name>
    <name type="common">Swimming crab</name>
    <name type="synonym">Neptunus trituberculatus</name>
    <dbReference type="NCBI Taxonomy" id="210409"/>
    <lineage>
        <taxon>Eukaryota</taxon>
        <taxon>Metazoa</taxon>
        <taxon>Ecdysozoa</taxon>
        <taxon>Arthropoda</taxon>
        <taxon>Crustacea</taxon>
        <taxon>Multicrustacea</taxon>
        <taxon>Malacostraca</taxon>
        <taxon>Eumalacostraca</taxon>
        <taxon>Eucarida</taxon>
        <taxon>Decapoda</taxon>
        <taxon>Pleocyemata</taxon>
        <taxon>Brachyura</taxon>
        <taxon>Eubrachyura</taxon>
        <taxon>Portunoidea</taxon>
        <taxon>Portunidae</taxon>
        <taxon>Portuninae</taxon>
        <taxon>Portunus</taxon>
    </lineage>
</organism>
<comment type="caution">
    <text evidence="2">The sequence shown here is derived from an EMBL/GenBank/DDBJ whole genome shotgun (WGS) entry which is preliminary data.</text>
</comment>
<proteinExistence type="predicted"/>
<sequence>MAPRVTRRCGSFLRVTCMRGQDGSGRRGEGGGRRAGRRGVGNTVPPLGLESSAATLTITFLAVVLSVNITNSRPWRCRPRVTKCHPVYHHSTETPAPTPTLPGRHGAWCNRIRTPFCSVLHGKTRLVKRHAMTTAVLGEEGSSFPHIASAQKLPSFPSPSHPLPYLRTPMPLSHPSELAASSRSPSAPFSSIVYLSYHNKVGLFPGAAESRKSDLRGSIKATGDRPERSGEEVSLVFSEAAGVASPVIPTSLAPLAPRIVLLDFKGTMRLPESSSVVTQLDWNLKLCSLLRD</sequence>
<protein>
    <submittedName>
        <fullName evidence="2">Uncharacterized protein</fullName>
    </submittedName>
</protein>
<name>A0A5B7EIP4_PORTR</name>
<keyword evidence="3" id="KW-1185">Reference proteome</keyword>
<accession>A0A5B7EIP4</accession>
<feature type="region of interest" description="Disordered" evidence="1">
    <location>
        <begin position="20"/>
        <end position="44"/>
    </location>
</feature>
<gene>
    <name evidence="2" type="ORF">E2C01_025716</name>
</gene>
<evidence type="ECO:0000256" key="1">
    <source>
        <dbReference type="SAM" id="MobiDB-lite"/>
    </source>
</evidence>
<evidence type="ECO:0000313" key="3">
    <source>
        <dbReference type="Proteomes" id="UP000324222"/>
    </source>
</evidence>